<proteinExistence type="predicted"/>
<dbReference type="OrthoDB" id="361494at2759"/>
<sequence length="150" mass="16465">MNVDLVGNLMQLPVKRTNLSLSGFTIPQSTVSLSRQDHARAPPVLQILAGPASDAGSVNQSQVRTALYDNRLDSLRILRKHPLENMTAAVSCMDIDRVENSFLLCGGISGAIYLSNLLMSDQFGAKREKFTLPSSLYWSPAFRNQLPMVS</sequence>
<accession>A0A0B1TG21</accession>
<name>A0A0B1TG21_OESDE</name>
<keyword evidence="2" id="KW-1185">Reference proteome</keyword>
<reference evidence="1 2" key="1">
    <citation type="submission" date="2014-03" db="EMBL/GenBank/DDBJ databases">
        <title>Draft genome of the hookworm Oesophagostomum dentatum.</title>
        <authorList>
            <person name="Mitreva M."/>
        </authorList>
    </citation>
    <scope>NUCLEOTIDE SEQUENCE [LARGE SCALE GENOMIC DNA]</scope>
    <source>
        <strain evidence="1 2">OD-Hann</strain>
    </source>
</reference>
<evidence type="ECO:0000313" key="2">
    <source>
        <dbReference type="Proteomes" id="UP000053660"/>
    </source>
</evidence>
<gene>
    <name evidence="1" type="ORF">OESDEN_05716</name>
</gene>
<dbReference type="AlphaFoldDB" id="A0A0B1TG21"/>
<dbReference type="EMBL" id="KN550356">
    <property type="protein sequence ID" value="KHJ94360.1"/>
    <property type="molecule type" value="Genomic_DNA"/>
</dbReference>
<evidence type="ECO:0000313" key="1">
    <source>
        <dbReference type="EMBL" id="KHJ94360.1"/>
    </source>
</evidence>
<organism evidence="1 2">
    <name type="scientific">Oesophagostomum dentatum</name>
    <name type="common">Nodular worm</name>
    <dbReference type="NCBI Taxonomy" id="61180"/>
    <lineage>
        <taxon>Eukaryota</taxon>
        <taxon>Metazoa</taxon>
        <taxon>Ecdysozoa</taxon>
        <taxon>Nematoda</taxon>
        <taxon>Chromadorea</taxon>
        <taxon>Rhabditida</taxon>
        <taxon>Rhabditina</taxon>
        <taxon>Rhabditomorpha</taxon>
        <taxon>Strongyloidea</taxon>
        <taxon>Strongylidae</taxon>
        <taxon>Oesophagostomum</taxon>
    </lineage>
</organism>
<protein>
    <submittedName>
        <fullName evidence="1">Uncharacterized protein</fullName>
    </submittedName>
</protein>
<dbReference type="Proteomes" id="UP000053660">
    <property type="component" value="Unassembled WGS sequence"/>
</dbReference>